<proteinExistence type="predicted"/>
<dbReference type="CDD" id="cd05008">
    <property type="entry name" value="SIS_GlmS_GlmD_1"/>
    <property type="match status" value="1"/>
</dbReference>
<accession>G0ACL1</accession>
<reference evidence="3 4" key="4">
    <citation type="journal article" date="2010" name="Environ. Microbiol.">
        <title>The bacterial genus Collimonas: mycophagy, weathering and other adaptive solutions to life in oligotrophic soil environments.</title>
        <authorList>
            <person name="Leveau J.H."/>
            <person name="Uroz S."/>
            <person name="de Boer W."/>
        </authorList>
    </citation>
    <scope>NUCLEOTIDE SEQUENCE [LARGE SCALE GENOMIC DNA]</scope>
    <source>
        <strain evidence="3 4">Ter331</strain>
    </source>
</reference>
<dbReference type="InterPro" id="IPR046348">
    <property type="entry name" value="SIS_dom_sf"/>
</dbReference>
<sequence length="345" mass="36527">MISQKFSSLMLQEACSAAEHVALQLQRDTDSYAALGARLRSAQPANVLTVARGSSDHAANYCAYLIMARLGRIVASLPMSLVTLYKSPLQTRDALAIAISQSGQSPDVIEPIRYFREGGATTVALVNDAASPLAHSAEWSLPLHAGPELSVAATKSFITSLTAAARLVAHWQGDAEFLAQIGALPAALQLATETDWSTAIDVLAPASRIMVVGRGTSFPVALEAALKFKETSVLQAEAFSGAEIKHGPMALINEGYPLLIFATRGPTQAGLVKLAEEMRGRGARVLLAAPADVSERDLTLPLAPTPDLDPIVAIQAFYVMAANLSIARGLDPDRPRHLSKVTKTN</sequence>
<organism evidence="3 4">
    <name type="scientific">Collimonas fungivorans (strain Ter331)</name>
    <dbReference type="NCBI Taxonomy" id="1005048"/>
    <lineage>
        <taxon>Bacteria</taxon>
        <taxon>Pseudomonadati</taxon>
        <taxon>Pseudomonadota</taxon>
        <taxon>Betaproteobacteria</taxon>
        <taxon>Burkholderiales</taxon>
        <taxon>Oxalobacteraceae</taxon>
        <taxon>Collimonas</taxon>
    </lineage>
</organism>
<keyword evidence="3" id="KW-0378">Hydrolase</keyword>
<dbReference type="EC" id="3.5.99.6" evidence="3"/>
<dbReference type="PANTHER" id="PTHR10937:SF8">
    <property type="entry name" value="AMINOTRANSFERASE-RELATED"/>
    <property type="match status" value="1"/>
</dbReference>
<evidence type="ECO:0000259" key="2">
    <source>
        <dbReference type="PROSITE" id="PS51464"/>
    </source>
</evidence>
<evidence type="ECO:0000313" key="3">
    <source>
        <dbReference type="EMBL" id="AEK62806.1"/>
    </source>
</evidence>
<reference evidence="3 4" key="1">
    <citation type="journal article" date="2004" name="Environ. Microbiol.">
        <title>Phylogeny-function analysis of (meta)genomic libraries: screening for expression of ribosomal RNA genes by large-insert library fluorescent in situ hybridization (LIL-FISH).</title>
        <authorList>
            <person name="Leveau J.H."/>
            <person name="Gerards S."/>
            <person name="de Boer W."/>
            <person name="van Veen J.A."/>
        </authorList>
    </citation>
    <scope>NUCLEOTIDE SEQUENCE [LARGE SCALE GENOMIC DNA]</scope>
    <source>
        <strain evidence="3 4">Ter331</strain>
    </source>
</reference>
<dbReference type="STRING" id="1005048.CFU_2981"/>
<dbReference type="AlphaFoldDB" id="G0ACL1"/>
<reference evidence="3 4" key="3">
    <citation type="journal article" date="2008" name="FEMS Microbiol. Ecol.">
        <title>Identification and characterization of genes underlying chitinolysis in Collimonas fungivorans Ter331.</title>
        <authorList>
            <person name="Fritsche K."/>
            <person name="de Boer W."/>
            <person name="Gerards S."/>
            <person name="van den Berg M."/>
            <person name="van Veen J.A."/>
            <person name="Leveau J.H."/>
        </authorList>
    </citation>
    <scope>NUCLEOTIDE SEQUENCE [LARGE SCALE GENOMIC DNA]</scope>
    <source>
        <strain evidence="3 4">Ter331</strain>
    </source>
</reference>
<dbReference type="GO" id="GO:1901135">
    <property type="term" value="P:carbohydrate derivative metabolic process"/>
    <property type="evidence" value="ECO:0007669"/>
    <property type="project" value="InterPro"/>
</dbReference>
<dbReference type="Gene3D" id="3.40.50.10490">
    <property type="entry name" value="Glucose-6-phosphate isomerase like protein, domain 1"/>
    <property type="match status" value="2"/>
</dbReference>
<keyword evidence="4" id="KW-1185">Reference proteome</keyword>
<dbReference type="GO" id="GO:0004342">
    <property type="term" value="F:glucosamine-6-phosphate deaminase activity"/>
    <property type="evidence" value="ECO:0007669"/>
    <property type="project" value="UniProtKB-EC"/>
</dbReference>
<dbReference type="eggNOG" id="COG2222">
    <property type="taxonomic scope" value="Bacteria"/>
</dbReference>
<dbReference type="InterPro" id="IPR001347">
    <property type="entry name" value="SIS_dom"/>
</dbReference>
<dbReference type="KEGG" id="cfu:CFU_2981"/>
<dbReference type="SUPFAM" id="SSF53697">
    <property type="entry name" value="SIS domain"/>
    <property type="match status" value="1"/>
</dbReference>
<feature type="domain" description="SIS" evidence="2">
    <location>
        <begin position="199"/>
        <end position="335"/>
    </location>
</feature>
<protein>
    <submittedName>
        <fullName evidence="3">Sugar isomeraese</fullName>
        <ecNumber evidence="3">3.5.99.6</ecNumber>
    </submittedName>
</protein>
<keyword evidence="1" id="KW-0677">Repeat</keyword>
<evidence type="ECO:0000256" key="1">
    <source>
        <dbReference type="ARBA" id="ARBA00022737"/>
    </source>
</evidence>
<evidence type="ECO:0000313" key="4">
    <source>
        <dbReference type="Proteomes" id="UP000008392"/>
    </source>
</evidence>
<dbReference type="PROSITE" id="PS51464">
    <property type="entry name" value="SIS"/>
    <property type="match status" value="2"/>
</dbReference>
<dbReference type="InterPro" id="IPR035466">
    <property type="entry name" value="GlmS/AgaS_SIS"/>
</dbReference>
<feature type="domain" description="SIS" evidence="2">
    <location>
        <begin position="35"/>
        <end position="183"/>
    </location>
</feature>
<dbReference type="Proteomes" id="UP000008392">
    <property type="component" value="Chromosome"/>
</dbReference>
<dbReference type="PANTHER" id="PTHR10937">
    <property type="entry name" value="GLUCOSAMINE--FRUCTOSE-6-PHOSPHATE AMINOTRANSFERASE, ISOMERIZING"/>
    <property type="match status" value="1"/>
</dbReference>
<dbReference type="Pfam" id="PF01380">
    <property type="entry name" value="SIS"/>
    <property type="match status" value="2"/>
</dbReference>
<dbReference type="HOGENOM" id="CLU_012520_2_1_4"/>
<reference evidence="4" key="6">
    <citation type="submission" date="2011-05" db="EMBL/GenBank/DDBJ databases">
        <title>Complete sequence of Collimonas fungivorans Ter331.</title>
        <authorList>
            <person name="Leveau J.H."/>
        </authorList>
    </citation>
    <scope>NUCLEOTIDE SEQUENCE [LARGE SCALE GENOMIC DNA]</scope>
    <source>
        <strain evidence="4">Ter331</strain>
    </source>
</reference>
<dbReference type="CDD" id="cd05009">
    <property type="entry name" value="SIS_GlmS_GlmD_2"/>
    <property type="match status" value="1"/>
</dbReference>
<reference evidence="3 4" key="2">
    <citation type="journal article" date="2006" name="J. Microbiol. Methods">
        <title>Genomic flank-sequencing of plasposon insertion sites for rapid identification of functional genes.</title>
        <authorList>
            <person name="Leveau J.H."/>
            <person name="Gerards S."/>
            <person name="Fritsche K."/>
            <person name="Zondag G."/>
            <person name="van Veen J.A."/>
        </authorList>
    </citation>
    <scope>NUCLEOTIDE SEQUENCE [LARGE SCALE GENOMIC DNA]</scope>
    <source>
        <strain evidence="3 4">Ter331</strain>
    </source>
</reference>
<name>G0ACL1_COLFT</name>
<reference evidence="3 4" key="5">
    <citation type="journal article" date="2011" name="ISME J.">
        <title>Dual transcriptional profiling of a bacterial/fungal confrontation: Collimonas fungivorans versus Aspergillus niger.</title>
        <authorList>
            <person name="Mela F."/>
            <person name="Fritsche K."/>
            <person name="de Boer W."/>
            <person name="van Veen J.A."/>
            <person name="de Graaff L.H."/>
            <person name="van den Berg M."/>
            <person name="Leveau J.H."/>
        </authorList>
    </citation>
    <scope>NUCLEOTIDE SEQUENCE [LARGE SCALE GENOMIC DNA]</scope>
    <source>
        <strain evidence="3 4">Ter331</strain>
    </source>
</reference>
<gene>
    <name evidence="3" type="primary">nagB1</name>
    <name evidence="3" type="ordered locus">CFU_2981</name>
</gene>
<dbReference type="InterPro" id="IPR035490">
    <property type="entry name" value="GlmS/FrlB_SIS"/>
</dbReference>
<dbReference type="EMBL" id="CP002745">
    <property type="protein sequence ID" value="AEK62806.1"/>
    <property type="molecule type" value="Genomic_DNA"/>
</dbReference>
<dbReference type="GO" id="GO:0097367">
    <property type="term" value="F:carbohydrate derivative binding"/>
    <property type="evidence" value="ECO:0007669"/>
    <property type="project" value="InterPro"/>
</dbReference>